<feature type="compositionally biased region" description="Low complexity" evidence="1">
    <location>
        <begin position="262"/>
        <end position="275"/>
    </location>
</feature>
<feature type="compositionally biased region" description="Basic and acidic residues" evidence="1">
    <location>
        <begin position="325"/>
        <end position="343"/>
    </location>
</feature>
<organism evidence="4 5">
    <name type="scientific">Holothuria leucospilota</name>
    <name type="common">Black long sea cucumber</name>
    <name type="synonym">Mertensiothuria leucospilota</name>
    <dbReference type="NCBI Taxonomy" id="206669"/>
    <lineage>
        <taxon>Eukaryota</taxon>
        <taxon>Metazoa</taxon>
        <taxon>Echinodermata</taxon>
        <taxon>Eleutherozoa</taxon>
        <taxon>Echinozoa</taxon>
        <taxon>Holothuroidea</taxon>
        <taxon>Aspidochirotacea</taxon>
        <taxon>Aspidochirotida</taxon>
        <taxon>Holothuriidae</taxon>
        <taxon>Holothuria</taxon>
    </lineage>
</organism>
<feature type="region of interest" description="Disordered" evidence="1">
    <location>
        <begin position="260"/>
        <end position="282"/>
    </location>
</feature>
<dbReference type="InterPro" id="IPR028064">
    <property type="entry name" value="TMEM154"/>
</dbReference>
<name>A0A9Q1BPZ3_HOLLE</name>
<dbReference type="Pfam" id="PF15102">
    <property type="entry name" value="TMEM154"/>
    <property type="match status" value="1"/>
</dbReference>
<evidence type="ECO:0000313" key="4">
    <source>
        <dbReference type="EMBL" id="KAJ8030549.1"/>
    </source>
</evidence>
<evidence type="ECO:0000256" key="1">
    <source>
        <dbReference type="SAM" id="MobiDB-lite"/>
    </source>
</evidence>
<gene>
    <name evidence="4" type="ORF">HOLleu_27002</name>
</gene>
<evidence type="ECO:0000313" key="5">
    <source>
        <dbReference type="Proteomes" id="UP001152320"/>
    </source>
</evidence>
<reference evidence="4" key="1">
    <citation type="submission" date="2021-10" db="EMBL/GenBank/DDBJ databases">
        <title>Tropical sea cucumber genome reveals ecological adaptation and Cuvierian tubules defense mechanism.</title>
        <authorList>
            <person name="Chen T."/>
        </authorList>
    </citation>
    <scope>NUCLEOTIDE SEQUENCE</scope>
    <source>
        <strain evidence="4">Nanhai2018</strain>
        <tissue evidence="4">Muscle</tissue>
    </source>
</reference>
<dbReference type="EMBL" id="JAIZAY010000013">
    <property type="protein sequence ID" value="KAJ8030549.1"/>
    <property type="molecule type" value="Genomic_DNA"/>
</dbReference>
<dbReference type="AlphaFoldDB" id="A0A9Q1BPZ3"/>
<feature type="region of interest" description="Disordered" evidence="1">
    <location>
        <begin position="325"/>
        <end position="357"/>
    </location>
</feature>
<feature type="transmembrane region" description="Helical" evidence="2">
    <location>
        <begin position="292"/>
        <end position="317"/>
    </location>
</feature>
<dbReference type="Proteomes" id="UP001152320">
    <property type="component" value="Chromosome 13"/>
</dbReference>
<sequence>MKSLGRQFSCILLLPFLISLIGSQQLIFELKDRQYQEVIFSGDVTVAMICEITDVTQAEVTISVDGVLVATNNGEGNCLEFVISRIDSTDNVNLTCSARYNKDVDMTTVTDTKTLILNVSGIDHSCFRNGTGINQPYHVGDVLLLSCYCRATEPCIWTETVVGTDIGSVIKPIEETTYNNKKIRRIVVGPFNNTHINTLRYDCSHGPTVDLRCSIGPVGDSAGDFILNPTDPSEKSLKCSVIEVFGRGDESSSTVIPFGTPSVTVSGGNNNSNTSVDKERGTVVEEEDDDSFFILIIVVVGILLLLIVLIISLLFLIKRTRKNKESKAHEEKQQTGRQTKDSENQNANSFDGEGGAATGQSDLFQNGHITGNGVSAANIAHQTFDNHGYVGTVTDDYSALFQQGQVSDYGICAAYLADNSDAEKYYGTQASVPVLNDRYTHDDEDQFQTAETSDYVLPVAMMKMSMQRELTEAVGLYAQVKKYNTQQ</sequence>
<keyword evidence="5" id="KW-1185">Reference proteome</keyword>
<feature type="signal peptide" evidence="3">
    <location>
        <begin position="1"/>
        <end position="23"/>
    </location>
</feature>
<proteinExistence type="predicted"/>
<keyword evidence="3" id="KW-0732">Signal</keyword>
<keyword evidence="2" id="KW-0812">Transmembrane</keyword>
<accession>A0A9Q1BPZ3</accession>
<evidence type="ECO:0000256" key="2">
    <source>
        <dbReference type="SAM" id="Phobius"/>
    </source>
</evidence>
<keyword evidence="2" id="KW-1133">Transmembrane helix</keyword>
<keyword evidence="2" id="KW-0472">Membrane</keyword>
<protein>
    <submittedName>
        <fullName evidence="4">Uncharacterized protein</fullName>
    </submittedName>
</protein>
<evidence type="ECO:0000256" key="3">
    <source>
        <dbReference type="SAM" id="SignalP"/>
    </source>
</evidence>
<feature type="chain" id="PRO_5040450016" evidence="3">
    <location>
        <begin position="24"/>
        <end position="487"/>
    </location>
</feature>
<comment type="caution">
    <text evidence="4">The sequence shown here is derived from an EMBL/GenBank/DDBJ whole genome shotgun (WGS) entry which is preliminary data.</text>
</comment>